<dbReference type="OrthoDB" id="9812893at2"/>
<name>B8E1L7_DICTD</name>
<sequence length="480" mass="55715">MKKEFWWLKYPTLILLKEIQKVNKNMDKSIENLKDYIYEILVQEFKEHNCEVILWKKEQDKKVKNNYAIIINPVFLGKLDSKIEEVLKNNKLPEDNEILKESLPEVNPPFAISIGRKVCKNLEIYPELHPNFINLVFIEDNINIHSLSSNTKVQLIRFLMAKLGAFKNIIVPYKGENISENKVILGTLEGGHPSLRIEDLAKRLMVFGSCKEVGGYEEIDWEIKEDVWKKSKIVNSMINLGKFLGEKKLLSEPVEIRNLVKDENLAKLIVRLVNYSRQAEGAFMAFEPEIKPPKELNFMNGIFIVTCSGKYGTVKSNLSYKDLAPIIPLKNGKVGVFKKEKEETIGPSVEAEEFTLPLLEMKEKLDYLPIIGVVHLHRGYKILNPSSKFFYIPIDIREYPPVGCGVDLMQEMSKYAMKKAVEIWEERKKLPYFALFYVPNHGTNIFIFPKDNFNIYEDPFYYFKESVDLKELIFTDVPQV</sequence>
<dbReference type="InParanoid" id="B8E1L7"/>
<keyword evidence="2" id="KW-1185">Reference proteome</keyword>
<dbReference type="KEGG" id="dtu:Dtur_0213"/>
<protein>
    <submittedName>
        <fullName evidence="1">Uncharacterized protein</fullName>
    </submittedName>
</protein>
<proteinExistence type="predicted"/>
<dbReference type="RefSeq" id="WP_012582627.1">
    <property type="nucleotide sequence ID" value="NC_011661.1"/>
</dbReference>
<evidence type="ECO:0000313" key="1">
    <source>
        <dbReference type="EMBL" id="ACK41542.1"/>
    </source>
</evidence>
<evidence type="ECO:0000313" key="2">
    <source>
        <dbReference type="Proteomes" id="UP000007719"/>
    </source>
</evidence>
<reference evidence="2" key="1">
    <citation type="journal article" date="2016" name="Front. Microbiol.">
        <title>The complete genome sequence of hyperthermophile Dictyoglomus turgidum DSM 6724 reveals a specialized carbohydrate fermentor.</title>
        <authorList>
            <person name="Brumm P.J."/>
            <person name="Gowda K."/>
            <person name="Robb F.T."/>
            <person name="Mead D.A."/>
        </authorList>
    </citation>
    <scope>NUCLEOTIDE SEQUENCE [LARGE SCALE GENOMIC DNA]</scope>
    <source>
        <strain evidence="2">DSM 6724 / Z-1310</strain>
    </source>
</reference>
<dbReference type="Proteomes" id="UP000007719">
    <property type="component" value="Chromosome"/>
</dbReference>
<accession>B8E1L7</accession>
<organism evidence="1 2">
    <name type="scientific">Dictyoglomus turgidum (strain DSM 6724 / Z-1310)</name>
    <dbReference type="NCBI Taxonomy" id="515635"/>
    <lineage>
        <taxon>Bacteria</taxon>
        <taxon>Pseudomonadati</taxon>
        <taxon>Dictyoglomota</taxon>
        <taxon>Dictyoglomia</taxon>
        <taxon>Dictyoglomales</taxon>
        <taxon>Dictyoglomaceae</taxon>
        <taxon>Dictyoglomus</taxon>
    </lineage>
</organism>
<dbReference type="HOGENOM" id="CLU_568302_0_0_0"/>
<dbReference type="STRING" id="515635.Dtur_0213"/>
<dbReference type="EMBL" id="CP001251">
    <property type="protein sequence ID" value="ACK41542.1"/>
    <property type="molecule type" value="Genomic_DNA"/>
</dbReference>
<dbReference type="EnsemblBacteria" id="ACK41542">
    <property type="protein sequence ID" value="ACK41542"/>
    <property type="gene ID" value="Dtur_0213"/>
</dbReference>
<dbReference type="eggNOG" id="ENOG5033JRJ">
    <property type="taxonomic scope" value="Bacteria"/>
</dbReference>
<gene>
    <name evidence="1" type="ordered locus">Dtur_0213</name>
</gene>
<dbReference type="AlphaFoldDB" id="B8E1L7"/>